<protein>
    <submittedName>
        <fullName evidence="1">Uncharacterized protein</fullName>
    </submittedName>
</protein>
<dbReference type="EMBL" id="CACVAQ010000240">
    <property type="protein sequence ID" value="CAA6816768.1"/>
    <property type="molecule type" value="Genomic_DNA"/>
</dbReference>
<accession>A0A6S6TK02</accession>
<organism evidence="1">
    <name type="scientific">uncultured Aureispira sp</name>
    <dbReference type="NCBI Taxonomy" id="1331704"/>
    <lineage>
        <taxon>Bacteria</taxon>
        <taxon>Pseudomonadati</taxon>
        <taxon>Bacteroidota</taxon>
        <taxon>Saprospiria</taxon>
        <taxon>Saprospirales</taxon>
        <taxon>Saprospiraceae</taxon>
        <taxon>Aureispira</taxon>
        <taxon>environmental samples</taxon>
    </lineage>
</organism>
<dbReference type="AlphaFoldDB" id="A0A6S6TK02"/>
<proteinExistence type="predicted"/>
<sequence>MEFKTRALIIKVHLNDIVEILPNKDWTEVDTLEIAQENVAAMKQAVDGQLRGLLSNTSNTYLSKEVLNCYSTAEIGEVATAMLTTSFGSKIVGNLFLKLTGKSKAKEGKRGNAPVKIFDEKNRAEAIEWLLEQIKNKKNT</sequence>
<name>A0A6S6TK02_9BACT</name>
<reference evidence="1" key="1">
    <citation type="submission" date="2020-01" db="EMBL/GenBank/DDBJ databases">
        <authorList>
            <person name="Meier V. D."/>
            <person name="Meier V D."/>
        </authorList>
    </citation>
    <scope>NUCLEOTIDE SEQUENCE</scope>
    <source>
        <strain evidence="1">HLG_WM_MAG_10</strain>
    </source>
</reference>
<evidence type="ECO:0000313" key="1">
    <source>
        <dbReference type="EMBL" id="CAA6816768.1"/>
    </source>
</evidence>
<gene>
    <name evidence="1" type="ORF">HELGO_WM16974</name>
</gene>